<organism evidence="2 3">
    <name type="scientific">Eumeta variegata</name>
    <name type="common">Bagworm moth</name>
    <name type="synonym">Eumeta japonica</name>
    <dbReference type="NCBI Taxonomy" id="151549"/>
    <lineage>
        <taxon>Eukaryota</taxon>
        <taxon>Metazoa</taxon>
        <taxon>Ecdysozoa</taxon>
        <taxon>Arthropoda</taxon>
        <taxon>Hexapoda</taxon>
        <taxon>Insecta</taxon>
        <taxon>Pterygota</taxon>
        <taxon>Neoptera</taxon>
        <taxon>Endopterygota</taxon>
        <taxon>Lepidoptera</taxon>
        <taxon>Glossata</taxon>
        <taxon>Ditrysia</taxon>
        <taxon>Tineoidea</taxon>
        <taxon>Psychidae</taxon>
        <taxon>Oiketicinae</taxon>
        <taxon>Eumeta</taxon>
    </lineage>
</organism>
<dbReference type="EMBL" id="BGZK01000026">
    <property type="protein sequence ID" value="GBP07383.1"/>
    <property type="molecule type" value="Genomic_DNA"/>
</dbReference>
<keyword evidence="3" id="KW-1185">Reference proteome</keyword>
<feature type="compositionally biased region" description="Basic residues" evidence="1">
    <location>
        <begin position="78"/>
        <end position="102"/>
    </location>
</feature>
<evidence type="ECO:0000313" key="2">
    <source>
        <dbReference type="EMBL" id="GBP07383.1"/>
    </source>
</evidence>
<dbReference type="Proteomes" id="UP000299102">
    <property type="component" value="Unassembled WGS sequence"/>
</dbReference>
<evidence type="ECO:0000256" key="1">
    <source>
        <dbReference type="SAM" id="MobiDB-lite"/>
    </source>
</evidence>
<gene>
    <name evidence="2" type="ORF">EVAR_4760_1</name>
</gene>
<feature type="compositionally biased region" description="Low complexity" evidence="1">
    <location>
        <begin position="10"/>
        <end position="32"/>
    </location>
</feature>
<proteinExistence type="predicted"/>
<protein>
    <submittedName>
        <fullName evidence="2">Uncharacterized protein</fullName>
    </submittedName>
</protein>
<comment type="caution">
    <text evidence="2">The sequence shown here is derived from an EMBL/GenBank/DDBJ whole genome shotgun (WGS) entry which is preliminary data.</text>
</comment>
<dbReference type="AlphaFoldDB" id="A0A4C1SYQ0"/>
<sequence length="102" mass="11293">MNAILPLCTSSVESRARASSESVRVASEALSSGESDRPGAPEPLPEPEPEPYACSRPRPAPTHHGPCRFDLSDGIGLHGRRVQPHHNKRRRKRGHHFEKKTE</sequence>
<reference evidence="2 3" key="1">
    <citation type="journal article" date="2019" name="Commun. Biol.">
        <title>The bagworm genome reveals a unique fibroin gene that provides high tensile strength.</title>
        <authorList>
            <person name="Kono N."/>
            <person name="Nakamura H."/>
            <person name="Ohtoshi R."/>
            <person name="Tomita M."/>
            <person name="Numata K."/>
            <person name="Arakawa K."/>
        </authorList>
    </citation>
    <scope>NUCLEOTIDE SEQUENCE [LARGE SCALE GENOMIC DNA]</scope>
</reference>
<feature type="region of interest" description="Disordered" evidence="1">
    <location>
        <begin position="1"/>
        <end position="102"/>
    </location>
</feature>
<evidence type="ECO:0000313" key="3">
    <source>
        <dbReference type="Proteomes" id="UP000299102"/>
    </source>
</evidence>
<name>A0A4C1SYQ0_EUMVA</name>
<accession>A0A4C1SYQ0</accession>